<dbReference type="CDD" id="cd02947">
    <property type="entry name" value="TRX_family"/>
    <property type="match status" value="1"/>
</dbReference>
<sequence length="104" mass="11999">MIELNEQSLREFVREKFAVVEFYNDFCPYCRMLTAILSSICREMGIKVGKINVGNYPDIGREYEIELVPTVIVFSRGEAVGGFMGFTTRNVVKAELERLVREYC</sequence>
<feature type="domain" description="Thioredoxin" evidence="4">
    <location>
        <begin position="1"/>
        <end position="104"/>
    </location>
</feature>
<accession>F2KNN5</accession>
<dbReference type="KEGG" id="ave:Arcve_0226"/>
<name>F2KNN5_ARCVS</name>
<keyword evidence="1" id="KW-0813">Transport</keyword>
<dbReference type="RefSeq" id="WP_013682939.1">
    <property type="nucleotide sequence ID" value="NC_015320.1"/>
</dbReference>
<dbReference type="AlphaFoldDB" id="F2KNN5"/>
<dbReference type="GeneID" id="10393320"/>
<dbReference type="SUPFAM" id="SSF52833">
    <property type="entry name" value="Thioredoxin-like"/>
    <property type="match status" value="1"/>
</dbReference>
<dbReference type="GO" id="GO:0015035">
    <property type="term" value="F:protein-disulfide reductase activity"/>
    <property type="evidence" value="ECO:0007669"/>
    <property type="project" value="TreeGrafter"/>
</dbReference>
<protein>
    <submittedName>
        <fullName evidence="5">Thioredoxin domain-containing protein</fullName>
    </submittedName>
</protein>
<evidence type="ECO:0000256" key="3">
    <source>
        <dbReference type="ARBA" id="ARBA00023157"/>
    </source>
</evidence>
<dbReference type="InterPro" id="IPR017937">
    <property type="entry name" value="Thioredoxin_CS"/>
</dbReference>
<dbReference type="PANTHER" id="PTHR45663">
    <property type="entry name" value="GEO12009P1"/>
    <property type="match status" value="1"/>
</dbReference>
<dbReference type="STRING" id="693661.Arcve_0226"/>
<dbReference type="Gene3D" id="3.40.30.10">
    <property type="entry name" value="Glutaredoxin"/>
    <property type="match status" value="1"/>
</dbReference>
<dbReference type="PANTHER" id="PTHR45663:SF11">
    <property type="entry name" value="GEO12009P1"/>
    <property type="match status" value="1"/>
</dbReference>
<keyword evidence="3" id="KW-1015">Disulfide bond</keyword>
<evidence type="ECO:0000313" key="6">
    <source>
        <dbReference type="Proteomes" id="UP000008136"/>
    </source>
</evidence>
<dbReference type="HOGENOM" id="CLU_090389_10_4_2"/>
<reference evidence="5 6" key="1">
    <citation type="submission" date="2011-03" db="EMBL/GenBank/DDBJ databases">
        <title>The complete genome of Archaeoglobus veneficus SNP6.</title>
        <authorList>
            <consortium name="US DOE Joint Genome Institute (JGI-PGF)"/>
            <person name="Lucas S."/>
            <person name="Copeland A."/>
            <person name="Lapidus A."/>
            <person name="Bruce D."/>
            <person name="Goodwin L."/>
            <person name="Pitluck S."/>
            <person name="Kyrpides N."/>
            <person name="Mavromatis K."/>
            <person name="Pagani I."/>
            <person name="Ivanova N."/>
            <person name="Mikhailova N."/>
            <person name="Lu M."/>
            <person name="Detter J.C."/>
            <person name="Tapia R."/>
            <person name="Han C."/>
            <person name="Land M."/>
            <person name="Hauser L."/>
            <person name="Markowitz V."/>
            <person name="Cheng J.-F."/>
            <person name="Hugenholtz P."/>
            <person name="Woyke T."/>
            <person name="Wu D."/>
            <person name="Spring S."/>
            <person name="Brambilla E."/>
            <person name="Klenk H.-P."/>
            <person name="Eisen J.A."/>
        </authorList>
    </citation>
    <scope>NUCLEOTIDE SEQUENCE [LARGE SCALE GENOMIC DNA]</scope>
    <source>
        <strain>SNP6</strain>
    </source>
</reference>
<gene>
    <name evidence="5" type="ordered locus">Arcve_0226</name>
</gene>
<evidence type="ECO:0000259" key="4">
    <source>
        <dbReference type="PROSITE" id="PS51352"/>
    </source>
</evidence>
<evidence type="ECO:0000313" key="5">
    <source>
        <dbReference type="EMBL" id="AEA46263.1"/>
    </source>
</evidence>
<dbReference type="eggNOG" id="arCOG01972">
    <property type="taxonomic scope" value="Archaea"/>
</dbReference>
<keyword evidence="6" id="KW-1185">Reference proteome</keyword>
<dbReference type="InterPro" id="IPR013766">
    <property type="entry name" value="Thioredoxin_domain"/>
</dbReference>
<proteinExistence type="predicted"/>
<evidence type="ECO:0000256" key="2">
    <source>
        <dbReference type="ARBA" id="ARBA00022982"/>
    </source>
</evidence>
<dbReference type="Proteomes" id="UP000008136">
    <property type="component" value="Chromosome"/>
</dbReference>
<dbReference type="PROSITE" id="PS51354">
    <property type="entry name" value="GLUTAREDOXIN_2"/>
    <property type="match status" value="1"/>
</dbReference>
<dbReference type="GO" id="GO:0005737">
    <property type="term" value="C:cytoplasm"/>
    <property type="evidence" value="ECO:0007669"/>
    <property type="project" value="TreeGrafter"/>
</dbReference>
<evidence type="ECO:0000256" key="1">
    <source>
        <dbReference type="ARBA" id="ARBA00022448"/>
    </source>
</evidence>
<dbReference type="EMBL" id="CP002588">
    <property type="protein sequence ID" value="AEA46263.1"/>
    <property type="molecule type" value="Genomic_DNA"/>
</dbReference>
<dbReference type="OrthoDB" id="35385at2157"/>
<organism evidence="5 6">
    <name type="scientific">Archaeoglobus veneficus (strain DSM 11195 / SNP6)</name>
    <dbReference type="NCBI Taxonomy" id="693661"/>
    <lineage>
        <taxon>Archaea</taxon>
        <taxon>Methanobacteriati</taxon>
        <taxon>Methanobacteriota</taxon>
        <taxon>Archaeoglobi</taxon>
        <taxon>Archaeoglobales</taxon>
        <taxon>Archaeoglobaceae</taxon>
        <taxon>Archaeoglobus</taxon>
    </lineage>
</organism>
<dbReference type="InterPro" id="IPR036249">
    <property type="entry name" value="Thioredoxin-like_sf"/>
</dbReference>
<dbReference type="Pfam" id="PF00085">
    <property type="entry name" value="Thioredoxin"/>
    <property type="match status" value="1"/>
</dbReference>
<keyword evidence="2" id="KW-0249">Electron transport</keyword>
<dbReference type="PROSITE" id="PS00194">
    <property type="entry name" value="THIOREDOXIN_1"/>
    <property type="match status" value="1"/>
</dbReference>
<dbReference type="PROSITE" id="PS51352">
    <property type="entry name" value="THIOREDOXIN_2"/>
    <property type="match status" value="1"/>
</dbReference>